<accession>A0A3S2XVK9</accession>
<protein>
    <submittedName>
        <fullName evidence="2">DUF962 domain-containing protein</fullName>
    </submittedName>
</protein>
<dbReference type="EMBL" id="SACM01000001">
    <property type="protein sequence ID" value="RVT87597.1"/>
    <property type="molecule type" value="Genomic_DNA"/>
</dbReference>
<evidence type="ECO:0000313" key="2">
    <source>
        <dbReference type="EMBL" id="RVT87597.1"/>
    </source>
</evidence>
<keyword evidence="3" id="KW-1185">Reference proteome</keyword>
<keyword evidence="1" id="KW-0812">Transmembrane</keyword>
<comment type="caution">
    <text evidence="2">The sequence shown here is derived from an EMBL/GenBank/DDBJ whole genome shotgun (WGS) entry which is preliminary data.</text>
</comment>
<dbReference type="Pfam" id="PF06127">
    <property type="entry name" value="Mpo1-like"/>
    <property type="match status" value="1"/>
</dbReference>
<sequence length="115" mass="12872">MSQPSPALIQYAREHRDPRNIALHCWGVPMVWMGLAWILVERMNPMPWALLLTGSLLQALGHVYEGRRPTQGLAGWLMAPLFVGLQGLNGLGWGHGRWAALELQAGPRRMRDLAL</sequence>
<feature type="transmembrane region" description="Helical" evidence="1">
    <location>
        <begin position="21"/>
        <end position="40"/>
    </location>
</feature>
<organism evidence="2 3">
    <name type="scientific">Inhella crocodyli</name>
    <dbReference type="NCBI Taxonomy" id="2499851"/>
    <lineage>
        <taxon>Bacteria</taxon>
        <taxon>Pseudomonadati</taxon>
        <taxon>Pseudomonadota</taxon>
        <taxon>Betaproteobacteria</taxon>
        <taxon>Burkholderiales</taxon>
        <taxon>Sphaerotilaceae</taxon>
        <taxon>Inhella</taxon>
    </lineage>
</organism>
<proteinExistence type="predicted"/>
<name>A0A3S2XVK9_9BURK</name>
<dbReference type="RefSeq" id="WP_127679923.1">
    <property type="nucleotide sequence ID" value="NZ_SACM01000001.1"/>
</dbReference>
<reference evidence="2 3" key="1">
    <citation type="submission" date="2019-01" db="EMBL/GenBank/DDBJ databases">
        <authorList>
            <person name="Chen W.-M."/>
        </authorList>
    </citation>
    <scope>NUCLEOTIDE SEQUENCE [LARGE SCALE GENOMIC DNA]</scope>
    <source>
        <strain evidence="2 3">CCP-18</strain>
    </source>
</reference>
<gene>
    <name evidence="2" type="ORF">EOD73_00790</name>
</gene>
<dbReference type="InterPro" id="IPR009305">
    <property type="entry name" value="Mpo1-like"/>
</dbReference>
<keyword evidence="1" id="KW-0472">Membrane</keyword>
<evidence type="ECO:0000313" key="3">
    <source>
        <dbReference type="Proteomes" id="UP000288587"/>
    </source>
</evidence>
<keyword evidence="1" id="KW-1133">Transmembrane helix</keyword>
<dbReference type="OrthoDB" id="5515308at2"/>
<evidence type="ECO:0000256" key="1">
    <source>
        <dbReference type="SAM" id="Phobius"/>
    </source>
</evidence>
<dbReference type="AlphaFoldDB" id="A0A3S2XVK9"/>
<dbReference type="Proteomes" id="UP000288587">
    <property type="component" value="Unassembled WGS sequence"/>
</dbReference>